<sequence>MQRIILLINELETGVISMDDDDDDGDDGRAGGNGIPQDRRGIDSALALHKETLHYGETMRQCRQCSSRTETKMLLVLLVNRLVALCANMVSVYLRDPRSPALSHEMNLIITVGVYDVDSHGEGGAVLRELVAFQPRALHSFIISLLGTDSAGAKNKVESLLRRLYT</sequence>
<dbReference type="EMBL" id="JARVKM010000035">
    <property type="protein sequence ID" value="KAK9775389.1"/>
    <property type="molecule type" value="Genomic_DNA"/>
</dbReference>
<keyword evidence="3" id="KW-1185">Reference proteome</keyword>
<comment type="caution">
    <text evidence="2">The sequence shown here is derived from an EMBL/GenBank/DDBJ whole genome shotgun (WGS) entry which is preliminary data.</text>
</comment>
<dbReference type="Proteomes" id="UP001465668">
    <property type="component" value="Unassembled WGS sequence"/>
</dbReference>
<organism evidence="2 3">
    <name type="scientific">Seiridium cardinale</name>
    <dbReference type="NCBI Taxonomy" id="138064"/>
    <lineage>
        <taxon>Eukaryota</taxon>
        <taxon>Fungi</taxon>
        <taxon>Dikarya</taxon>
        <taxon>Ascomycota</taxon>
        <taxon>Pezizomycotina</taxon>
        <taxon>Sordariomycetes</taxon>
        <taxon>Xylariomycetidae</taxon>
        <taxon>Amphisphaeriales</taxon>
        <taxon>Sporocadaceae</taxon>
        <taxon>Seiridium</taxon>
    </lineage>
</organism>
<evidence type="ECO:0000256" key="1">
    <source>
        <dbReference type="SAM" id="MobiDB-lite"/>
    </source>
</evidence>
<feature type="region of interest" description="Disordered" evidence="1">
    <location>
        <begin position="17"/>
        <end position="36"/>
    </location>
</feature>
<protein>
    <submittedName>
        <fullName evidence="2">Aflatoxin regulatory protein domain-containing protein</fullName>
    </submittedName>
</protein>
<evidence type="ECO:0000313" key="3">
    <source>
        <dbReference type="Proteomes" id="UP001465668"/>
    </source>
</evidence>
<gene>
    <name evidence="2" type="ORF">SCAR479_08066</name>
</gene>
<proteinExistence type="predicted"/>
<evidence type="ECO:0000313" key="2">
    <source>
        <dbReference type="EMBL" id="KAK9775389.1"/>
    </source>
</evidence>
<accession>A0ABR2XNY1</accession>
<name>A0ABR2XNY1_9PEZI</name>
<reference evidence="2 3" key="1">
    <citation type="submission" date="2024-02" db="EMBL/GenBank/DDBJ databases">
        <title>First draft genome assembly of two strains of Seiridium cardinale.</title>
        <authorList>
            <person name="Emiliani G."/>
            <person name="Scali E."/>
        </authorList>
    </citation>
    <scope>NUCLEOTIDE SEQUENCE [LARGE SCALE GENOMIC DNA]</scope>
    <source>
        <strain evidence="2 3">BM-138-000479</strain>
    </source>
</reference>